<dbReference type="InParanoid" id="E9HEH5"/>
<dbReference type="EMBL" id="GL732629">
    <property type="protein sequence ID" value="EFX69877.1"/>
    <property type="molecule type" value="Genomic_DNA"/>
</dbReference>
<dbReference type="HOGENOM" id="CLU_1043009_0_0_1"/>
<organism evidence="1 2">
    <name type="scientific">Daphnia pulex</name>
    <name type="common">Water flea</name>
    <dbReference type="NCBI Taxonomy" id="6669"/>
    <lineage>
        <taxon>Eukaryota</taxon>
        <taxon>Metazoa</taxon>
        <taxon>Ecdysozoa</taxon>
        <taxon>Arthropoda</taxon>
        <taxon>Crustacea</taxon>
        <taxon>Branchiopoda</taxon>
        <taxon>Diplostraca</taxon>
        <taxon>Cladocera</taxon>
        <taxon>Anomopoda</taxon>
        <taxon>Daphniidae</taxon>
        <taxon>Daphnia</taxon>
    </lineage>
</organism>
<dbReference type="KEGG" id="dpx:DAPPUDRAFT_113255"/>
<evidence type="ECO:0000313" key="1">
    <source>
        <dbReference type="EMBL" id="EFX69877.1"/>
    </source>
</evidence>
<keyword evidence="2" id="KW-1185">Reference proteome</keyword>
<evidence type="ECO:0000313" key="2">
    <source>
        <dbReference type="Proteomes" id="UP000000305"/>
    </source>
</evidence>
<reference evidence="1 2" key="1">
    <citation type="journal article" date="2011" name="Science">
        <title>The ecoresponsive genome of Daphnia pulex.</title>
        <authorList>
            <person name="Colbourne J.K."/>
            <person name="Pfrender M.E."/>
            <person name="Gilbert D."/>
            <person name="Thomas W.K."/>
            <person name="Tucker A."/>
            <person name="Oakley T.H."/>
            <person name="Tokishita S."/>
            <person name="Aerts A."/>
            <person name="Arnold G.J."/>
            <person name="Basu M.K."/>
            <person name="Bauer D.J."/>
            <person name="Caceres C.E."/>
            <person name="Carmel L."/>
            <person name="Casola C."/>
            <person name="Choi J.H."/>
            <person name="Detter J.C."/>
            <person name="Dong Q."/>
            <person name="Dusheyko S."/>
            <person name="Eads B.D."/>
            <person name="Frohlich T."/>
            <person name="Geiler-Samerotte K.A."/>
            <person name="Gerlach D."/>
            <person name="Hatcher P."/>
            <person name="Jogdeo S."/>
            <person name="Krijgsveld J."/>
            <person name="Kriventseva E.V."/>
            <person name="Kultz D."/>
            <person name="Laforsch C."/>
            <person name="Lindquist E."/>
            <person name="Lopez J."/>
            <person name="Manak J.R."/>
            <person name="Muller J."/>
            <person name="Pangilinan J."/>
            <person name="Patwardhan R.P."/>
            <person name="Pitluck S."/>
            <person name="Pritham E.J."/>
            <person name="Rechtsteiner A."/>
            <person name="Rho M."/>
            <person name="Rogozin I.B."/>
            <person name="Sakarya O."/>
            <person name="Salamov A."/>
            <person name="Schaack S."/>
            <person name="Shapiro H."/>
            <person name="Shiga Y."/>
            <person name="Skalitzky C."/>
            <person name="Smith Z."/>
            <person name="Souvorov A."/>
            <person name="Sung W."/>
            <person name="Tang Z."/>
            <person name="Tsuchiya D."/>
            <person name="Tu H."/>
            <person name="Vos H."/>
            <person name="Wang M."/>
            <person name="Wolf Y.I."/>
            <person name="Yamagata H."/>
            <person name="Yamada T."/>
            <person name="Ye Y."/>
            <person name="Shaw J.R."/>
            <person name="Andrews J."/>
            <person name="Crease T.J."/>
            <person name="Tang H."/>
            <person name="Lucas S.M."/>
            <person name="Robertson H.M."/>
            <person name="Bork P."/>
            <person name="Koonin E.V."/>
            <person name="Zdobnov E.M."/>
            <person name="Grigoriev I.V."/>
            <person name="Lynch M."/>
            <person name="Boore J.L."/>
        </authorList>
    </citation>
    <scope>NUCLEOTIDE SEQUENCE [LARGE SCALE GENOMIC DNA]</scope>
</reference>
<sequence length="267" mass="29226">MGKLRLLATTGRAQPQPPVGPLCACPAWLDLQDCTGQSPTTGFLGIAAKSGGQATDAVEHATRKKAVSHGQHQASGRATVVTCKNCRRLFDGNRSVLPSEKRTRKQKIVRRSQLCDIFKVWAGCPLQHLVYGVQSCLGLAGPGWKNAAVHFFGTSMIDGSPHLLSPRLSNVFSVYKVYEIHKTGTVRPSSTLLSTRMPFAPWPSGVSLSCAICPRIKYITTPPEPSLGTNKQNKQIERLFHEYSQWETDFSNTLGQIGDNCISNEYK</sequence>
<dbReference type="AlphaFoldDB" id="E9HEH5"/>
<gene>
    <name evidence="1" type="ORF">DAPPUDRAFT_113255</name>
</gene>
<name>E9HEH5_DAPPU</name>
<accession>E9HEH5</accession>
<dbReference type="Proteomes" id="UP000000305">
    <property type="component" value="Unassembled WGS sequence"/>
</dbReference>
<proteinExistence type="predicted"/>
<protein>
    <submittedName>
        <fullName evidence="1">Uncharacterized protein</fullName>
    </submittedName>
</protein>